<organism evidence="1 2">
    <name type="scientific">Lentzea miocenica</name>
    <dbReference type="NCBI Taxonomy" id="3095431"/>
    <lineage>
        <taxon>Bacteria</taxon>
        <taxon>Bacillati</taxon>
        <taxon>Actinomycetota</taxon>
        <taxon>Actinomycetes</taxon>
        <taxon>Pseudonocardiales</taxon>
        <taxon>Pseudonocardiaceae</taxon>
        <taxon>Lentzea</taxon>
    </lineage>
</organism>
<name>A0ABU4TC28_9PSEU</name>
<protein>
    <submittedName>
        <fullName evidence="1">Uncharacterized protein</fullName>
    </submittedName>
</protein>
<dbReference type="RefSeq" id="WP_319970752.1">
    <property type="nucleotide sequence ID" value="NZ_JAXAVW010000038.1"/>
</dbReference>
<comment type="caution">
    <text evidence="1">The sequence shown here is derived from an EMBL/GenBank/DDBJ whole genome shotgun (WGS) entry which is preliminary data.</text>
</comment>
<feature type="non-terminal residue" evidence="1">
    <location>
        <position position="360"/>
    </location>
</feature>
<dbReference type="Proteomes" id="UP001285521">
    <property type="component" value="Unassembled WGS sequence"/>
</dbReference>
<accession>A0ABU4TC28</accession>
<sequence length="360" mass="39393">MNSGASLSYASVGMTPRPPRVVIVIDGGPWWTYLARRALYRASSIWGGAGFAIVPHHAGKVHPALLRACEIYDPDYVLAYRLTVADLEHFSPGWFQIRGEDGKLLEGEERQQMLDQALEQPIAVADDLTARDEIAAVCSQYQSGDPTEWHDFLEFLEEDDTSNFTPITDIPDLWTGSVLACPAEWGGLLGTAVASHAGVSAPPTRDRDEPEVSDNDRTELSSWLLGADWATPPHSVVWHPAAATGVDTRTTPTAHDRSLAHLVPLTSGPQHRRTGLLVIGDSADDFALARLWRLNFGDGYWLPSVLGTDQPTMLWTIGSAVDRLQRRLARRSGHLAITSSSLPAQDLEDVRNRMTSEGAT</sequence>
<gene>
    <name evidence="1" type="ORF">SK803_36475</name>
</gene>
<evidence type="ECO:0000313" key="1">
    <source>
        <dbReference type="EMBL" id="MDX8035731.1"/>
    </source>
</evidence>
<dbReference type="EMBL" id="JAXAVW010000038">
    <property type="protein sequence ID" value="MDX8035731.1"/>
    <property type="molecule type" value="Genomic_DNA"/>
</dbReference>
<proteinExistence type="predicted"/>
<evidence type="ECO:0000313" key="2">
    <source>
        <dbReference type="Proteomes" id="UP001285521"/>
    </source>
</evidence>
<reference evidence="1 2" key="1">
    <citation type="submission" date="2023-11" db="EMBL/GenBank/DDBJ databases">
        <title>Lentzea sokolovensis, sp. nov., Lentzea kristufkii, sp. nov., and Lentzea miocenensis, sp. nov., rare actinobacteria from Sokolov Coal Basin, Miocene lacustrine sediment, Czech Republic.</title>
        <authorList>
            <person name="Lara A."/>
            <person name="Kotroba L."/>
            <person name="Nouioui I."/>
            <person name="Neumann-Schaal M."/>
            <person name="Mast Y."/>
            <person name="Chronakova A."/>
        </authorList>
    </citation>
    <scope>NUCLEOTIDE SEQUENCE [LARGE SCALE GENOMIC DNA]</scope>
    <source>
        <strain evidence="1 2">BCCO 10_0856</strain>
    </source>
</reference>
<keyword evidence="2" id="KW-1185">Reference proteome</keyword>
<reference evidence="1 2" key="2">
    <citation type="submission" date="2023-11" db="EMBL/GenBank/DDBJ databases">
        <authorList>
            <person name="Lara A.C."/>
            <person name="Chronakova A."/>
        </authorList>
    </citation>
    <scope>NUCLEOTIDE SEQUENCE [LARGE SCALE GENOMIC DNA]</scope>
    <source>
        <strain evidence="1 2">BCCO 10_0856</strain>
    </source>
</reference>